<keyword evidence="1" id="KW-0812">Transmembrane</keyword>
<organism evidence="3 4">
    <name type="scientific">Paenibacillus campinasensis</name>
    <dbReference type="NCBI Taxonomy" id="66347"/>
    <lineage>
        <taxon>Bacteria</taxon>
        <taxon>Bacillati</taxon>
        <taxon>Bacillota</taxon>
        <taxon>Bacilli</taxon>
        <taxon>Bacillales</taxon>
        <taxon>Paenibacillaceae</taxon>
        <taxon>Paenibacillus</taxon>
    </lineage>
</organism>
<keyword evidence="1" id="KW-1133">Transmembrane helix</keyword>
<dbReference type="EMBL" id="WOAA01000028">
    <property type="protein sequence ID" value="MUG68508.1"/>
    <property type="molecule type" value="Genomic_DNA"/>
</dbReference>
<keyword evidence="4" id="KW-1185">Reference proteome</keyword>
<evidence type="ECO:0000313" key="4">
    <source>
        <dbReference type="Proteomes" id="UP000435177"/>
    </source>
</evidence>
<dbReference type="Pfam" id="PF14285">
    <property type="entry name" value="DUF4367"/>
    <property type="match status" value="1"/>
</dbReference>
<feature type="transmembrane region" description="Helical" evidence="1">
    <location>
        <begin position="54"/>
        <end position="73"/>
    </location>
</feature>
<accession>A0ABW9T5D3</accession>
<sequence length="264" mass="30315">MPMSDEFKHNDEFLQKWLKDVHQDVDIPDGTQSWLEVKAGLDKIKARRRWMKRFQIGALVACTSLLISFFMTADLPTAYSEFQGLIKRVQENLIDIFFEEPEPHLEENSNAKTSSPPPDYIVSSPPAGESHIEDTSLEEARGKVSFPIVSPTYIPAGYELETVRIFQDSDGEYRTVFMEYVNREGHLFQLNQHMIRENSTPEKTTINHVSAIIKDTAINDCKAVMIIQEPDFIHLEWVTPDHMKRSIFGTLSEEEIILIAESLQ</sequence>
<protein>
    <submittedName>
        <fullName evidence="3">DUF4367 domain-containing protein</fullName>
    </submittedName>
</protein>
<reference evidence="3 4" key="1">
    <citation type="submission" date="2019-11" db="EMBL/GenBank/DDBJ databases">
        <title>Draft genome sequences of five Paenibacillus species of dairy origin.</title>
        <authorList>
            <person name="Olajide A.M."/>
            <person name="Chen S."/>
            <person name="Lapointe G."/>
        </authorList>
    </citation>
    <scope>NUCLEOTIDE SEQUENCE [LARGE SCALE GENOMIC DNA]</scope>
    <source>
        <strain evidence="3 4">3CS1</strain>
    </source>
</reference>
<proteinExistence type="predicted"/>
<gene>
    <name evidence="3" type="ORF">GNP94_21265</name>
</gene>
<dbReference type="Proteomes" id="UP000435177">
    <property type="component" value="Unassembled WGS sequence"/>
</dbReference>
<evidence type="ECO:0000256" key="1">
    <source>
        <dbReference type="SAM" id="Phobius"/>
    </source>
</evidence>
<evidence type="ECO:0000313" key="3">
    <source>
        <dbReference type="EMBL" id="MUG68508.1"/>
    </source>
</evidence>
<feature type="domain" description="DUF4367" evidence="2">
    <location>
        <begin position="149"/>
        <end position="263"/>
    </location>
</feature>
<comment type="caution">
    <text evidence="3">The sequence shown here is derived from an EMBL/GenBank/DDBJ whole genome shotgun (WGS) entry which is preliminary data.</text>
</comment>
<dbReference type="InterPro" id="IPR025377">
    <property type="entry name" value="DUF4367"/>
</dbReference>
<name>A0ABW9T5D3_9BACL</name>
<keyword evidence="1" id="KW-0472">Membrane</keyword>
<evidence type="ECO:0000259" key="2">
    <source>
        <dbReference type="Pfam" id="PF14285"/>
    </source>
</evidence>